<protein>
    <submittedName>
        <fullName evidence="2">Uncharacterized protein</fullName>
    </submittedName>
</protein>
<name>A0ABS1AFV2_9GAMM</name>
<comment type="caution">
    <text evidence="2">The sequence shown here is derived from an EMBL/GenBank/DDBJ whole genome shotgun (WGS) entry which is preliminary data.</text>
</comment>
<reference evidence="2 3" key="1">
    <citation type="submission" date="2020-11" db="EMBL/GenBank/DDBJ databases">
        <title>Enhanced detection system for hospital associated transmission using whole genome sequencing surveillance.</title>
        <authorList>
            <person name="Harrison L.H."/>
            <person name="Van Tyne D."/>
            <person name="Marsh J.W."/>
            <person name="Griffith M.P."/>
            <person name="Snyder D.J."/>
            <person name="Cooper V.S."/>
            <person name="Mustapha M."/>
        </authorList>
    </citation>
    <scope>NUCLEOTIDE SEQUENCE [LARGE SCALE GENOMIC DNA]</scope>
    <source>
        <strain evidence="2 3">ACIN00241</strain>
    </source>
</reference>
<feature type="compositionally biased region" description="Polar residues" evidence="1">
    <location>
        <begin position="171"/>
        <end position="181"/>
    </location>
</feature>
<evidence type="ECO:0000313" key="3">
    <source>
        <dbReference type="Proteomes" id="UP000808699"/>
    </source>
</evidence>
<evidence type="ECO:0000256" key="1">
    <source>
        <dbReference type="SAM" id="MobiDB-lite"/>
    </source>
</evidence>
<proteinExistence type="predicted"/>
<gene>
    <name evidence="2" type="ORF">I6M64_05700</name>
</gene>
<organism evidence="2 3">
    <name type="scientific">Acinetobacter lactucae</name>
    <dbReference type="NCBI Taxonomy" id="1785128"/>
    <lineage>
        <taxon>Bacteria</taxon>
        <taxon>Pseudomonadati</taxon>
        <taxon>Pseudomonadota</taxon>
        <taxon>Gammaproteobacteria</taxon>
        <taxon>Moraxellales</taxon>
        <taxon>Moraxellaceae</taxon>
        <taxon>Acinetobacter</taxon>
        <taxon>Acinetobacter calcoaceticus/baumannii complex</taxon>
    </lineage>
</organism>
<feature type="region of interest" description="Disordered" evidence="1">
    <location>
        <begin position="145"/>
        <end position="185"/>
    </location>
</feature>
<dbReference type="Proteomes" id="UP000808699">
    <property type="component" value="Unassembled WGS sequence"/>
</dbReference>
<dbReference type="EMBL" id="JADWNO010000002">
    <property type="protein sequence ID" value="MBJ8436818.1"/>
    <property type="molecule type" value="Genomic_DNA"/>
</dbReference>
<dbReference type="RefSeq" id="WP_200043053.1">
    <property type="nucleotide sequence ID" value="NZ_JADWNO010000002.1"/>
</dbReference>
<accession>A0ABS1AFV2</accession>
<sequence length="321" mass="35948">MSNLLNATEAFAALQKGKTVLCRYAGDGVLKADSSFSSLDQMPATVFGLPYYEFCIKAELMELAGIEFTKPLTPHDVEAEQEIYIVMPTRILRTKFDEENSEILCSVMNGFAQADVENAILQLKAIGATFGQVIGDVEIKDGFNDKPKRQRNKRVRAELSEVKPAPFENINDASNVQNSTSDDVEKKTLTEAEQRNESIEDDYQKTLDTLLQRVSESKTPAEVNAVYRYTRAWTDKQMEPLLHATHKRLTELAEVKPIDSEPPSLLVQIQTASDLTTLDALEIDVSGRDPLIQPKLMGAVKKRRFELENAASNEPDYLLED</sequence>
<evidence type="ECO:0000313" key="2">
    <source>
        <dbReference type="EMBL" id="MBJ8436818.1"/>
    </source>
</evidence>
<keyword evidence="3" id="KW-1185">Reference proteome</keyword>